<keyword evidence="5 10" id="KW-0328">Glycosyltransferase</keyword>
<dbReference type="Proteomes" id="UP001556098">
    <property type="component" value="Unassembled WGS sequence"/>
</dbReference>
<feature type="transmembrane region" description="Helical" evidence="8">
    <location>
        <begin position="932"/>
        <end position="952"/>
    </location>
</feature>
<organism evidence="10 11">
    <name type="scientific">Sulfitobacter sediminis</name>
    <dbReference type="NCBI Taxonomy" id="3234186"/>
    <lineage>
        <taxon>Bacteria</taxon>
        <taxon>Pseudomonadati</taxon>
        <taxon>Pseudomonadota</taxon>
        <taxon>Alphaproteobacteria</taxon>
        <taxon>Rhodobacterales</taxon>
        <taxon>Roseobacteraceae</taxon>
        <taxon>Sulfitobacter</taxon>
    </lineage>
</organism>
<comment type="similarity">
    <text evidence="3">Belongs to the polysaccharide deacetylase family.</text>
</comment>
<proteinExistence type="inferred from homology"/>
<dbReference type="Gene3D" id="3.20.20.80">
    <property type="entry name" value="Glycosidases"/>
    <property type="match status" value="1"/>
</dbReference>
<accession>A0ABV3RT05</accession>
<reference evidence="10 11" key="1">
    <citation type="submission" date="2024-07" db="EMBL/GenBank/DDBJ databases">
        <title>Marimonas sp.nov., isolated from tidal-flat sediment.</title>
        <authorList>
            <person name="Jayan J.N."/>
            <person name="Lee S.S."/>
        </authorList>
    </citation>
    <scope>NUCLEOTIDE SEQUENCE [LARGE SCALE GENOMIC DNA]</scope>
    <source>
        <strain evidence="10 11">MJW-29</strain>
    </source>
</reference>
<evidence type="ECO:0000256" key="7">
    <source>
        <dbReference type="ARBA" id="ARBA00032976"/>
    </source>
</evidence>
<comment type="function">
    <text evidence="1">Is involved in generating a small heat-stable compound (Nod), an acylated oligomer of N-acetylglucosamine, that stimulates mitosis in various plant protoplasts.</text>
</comment>
<evidence type="ECO:0000256" key="1">
    <source>
        <dbReference type="ARBA" id="ARBA00003236"/>
    </source>
</evidence>
<evidence type="ECO:0000256" key="8">
    <source>
        <dbReference type="SAM" id="Phobius"/>
    </source>
</evidence>
<dbReference type="PANTHER" id="PTHR43630:SF1">
    <property type="entry name" value="POLY-BETA-1,6-N-ACETYL-D-GLUCOSAMINE SYNTHASE"/>
    <property type="match status" value="1"/>
</dbReference>
<dbReference type="InterPro" id="IPR011330">
    <property type="entry name" value="Glyco_hydro/deAcase_b/a-brl"/>
</dbReference>
<gene>
    <name evidence="10" type="ORF">AB2B41_21205</name>
</gene>
<sequence>MEWAHLSLEESCQRIDVLVPDWISLEEQPDGVAVKLVSDDTRMPVEAFRAGTSTPPKLMPRVEISLRPFDTAFMAKLADKGLRATLVSDLIITLRGLRVSGACLDLDQFPQDAREGGQAFLDEMRSSLAKAGLRSCLIVSGNDREWIEAQRAQGFDHVIVKFFYEPWVGSSPSPLSENTWFLETAEEVISVVGPDRLVVALGMFGASWEAGVPLPRRLSYGEALAVVSDGVAELTFQADLSASVASFENNAGVRQTIWLQDAASAFNQLSMLEGVGVNAVGIWSLGLEDPGLWHLLKGQRTHDRLNTPELSGVMIERFVDYAGVGPALRVLKRATLGFRTFEVNSETDLIEAQVYQAYPTPYRLTRYGKPKPGEVVLTFDDGPHPDFTPDILEILEKTNTPAAFFLLGQNVMTHPDITRQIVDAGHEIGTHSFSHPRMDLISASRTNLEHEMTERAIAAATGRTTTLYREPFLRSGGPISANRVEPLVTTQSRGQINYGMDVVPKDWLGLSSDEIVNYVIEQVEAGAGNVILLHDGGGQDRTASVEALPRIISALRARGYTFMSVASALDMDRDVLMPPVSGVQPFFDRLSFAFASGTMTGLVLIFWVVLVIGLCRSLMVLVLSACRRRHSALPSGPHPRVAVVIPAYNEEAAITKCIESVLTSDYPFLEVVVVDDGSADGTLTKVLEFAHEPAVRVISHPNQGKWSALNRAILSLDADITVCIDADTQVAPDAITQMAAHFQDPKVGAVAGKIVVGNRVNLLTQMQALEYVTAQNFERRAFDRINGILVVPGAIGAWRTSALRKAGLFCSDTLTEDCDVTIAVNRVGYRLVYDERAVAYTEAPQTLRTLLAQRLRWSLGMFQSAWKHKGAILEGRGVGYVSLPDMVIFGYLFPLLAPVADLFVLMLGYHLIAGSWSGDVGQAAQTVAPEMIWAYLALPALEFMIAAYAVLTDRTAKKSLIFIWPFQRIFYRPILYFTVFRALMRALSGTLATWGKTRRHGEDLLHSEKAA</sequence>
<dbReference type="InterPro" id="IPR002509">
    <property type="entry name" value="NODB_dom"/>
</dbReference>
<dbReference type="CDD" id="cd06423">
    <property type="entry name" value="CESA_like"/>
    <property type="match status" value="1"/>
</dbReference>
<dbReference type="RefSeq" id="WP_367879830.1">
    <property type="nucleotide sequence ID" value="NZ_JBFNXX010000032.1"/>
</dbReference>
<dbReference type="GO" id="GO:0016757">
    <property type="term" value="F:glycosyltransferase activity"/>
    <property type="evidence" value="ECO:0007669"/>
    <property type="project" value="UniProtKB-KW"/>
</dbReference>
<dbReference type="Pfam" id="PF01522">
    <property type="entry name" value="Polysacc_deac_1"/>
    <property type="match status" value="1"/>
</dbReference>
<comment type="similarity">
    <text evidence="2">Belongs to the glycosyltransferase 2 family.</text>
</comment>
<evidence type="ECO:0000313" key="11">
    <source>
        <dbReference type="Proteomes" id="UP001556098"/>
    </source>
</evidence>
<evidence type="ECO:0000256" key="5">
    <source>
        <dbReference type="ARBA" id="ARBA00022676"/>
    </source>
</evidence>
<keyword evidence="6 10" id="KW-0808">Transferase</keyword>
<keyword evidence="8" id="KW-1133">Transmembrane helix</keyword>
<dbReference type="SUPFAM" id="SSF51445">
    <property type="entry name" value="(Trans)glycosidases"/>
    <property type="match status" value="1"/>
</dbReference>
<feature type="transmembrane region" description="Helical" evidence="8">
    <location>
        <begin position="886"/>
        <end position="912"/>
    </location>
</feature>
<evidence type="ECO:0000313" key="10">
    <source>
        <dbReference type="EMBL" id="MEW9922133.1"/>
    </source>
</evidence>
<dbReference type="InterPro" id="IPR029044">
    <property type="entry name" value="Nucleotide-diphossugar_trans"/>
</dbReference>
<dbReference type="PANTHER" id="PTHR43630">
    <property type="entry name" value="POLY-BETA-1,6-N-ACETYL-D-GLUCOSAMINE SYNTHASE"/>
    <property type="match status" value="1"/>
</dbReference>
<name>A0ABV3RT05_9RHOB</name>
<dbReference type="Gene3D" id="3.20.20.370">
    <property type="entry name" value="Glycoside hydrolase/deacetylase"/>
    <property type="match status" value="1"/>
</dbReference>
<keyword evidence="8" id="KW-0472">Membrane</keyword>
<comment type="caution">
    <text evidence="10">The sequence shown here is derived from an EMBL/GenBank/DDBJ whole genome shotgun (WGS) entry which is preliminary data.</text>
</comment>
<dbReference type="SUPFAM" id="SSF88713">
    <property type="entry name" value="Glycoside hydrolase/deacetylase"/>
    <property type="match status" value="1"/>
</dbReference>
<dbReference type="PROSITE" id="PS51677">
    <property type="entry name" value="NODB"/>
    <property type="match status" value="1"/>
</dbReference>
<dbReference type="Pfam" id="PF13641">
    <property type="entry name" value="Glyco_tranf_2_3"/>
    <property type="match status" value="1"/>
</dbReference>
<dbReference type="Gene3D" id="3.10.50.10">
    <property type="match status" value="1"/>
</dbReference>
<evidence type="ECO:0000256" key="3">
    <source>
        <dbReference type="ARBA" id="ARBA00010973"/>
    </source>
</evidence>
<evidence type="ECO:0000259" key="9">
    <source>
        <dbReference type="PROSITE" id="PS51677"/>
    </source>
</evidence>
<feature type="domain" description="NodB homology" evidence="9">
    <location>
        <begin position="373"/>
        <end position="563"/>
    </location>
</feature>
<dbReference type="Gene3D" id="3.90.550.10">
    <property type="entry name" value="Spore Coat Polysaccharide Biosynthesis Protein SpsA, Chain A"/>
    <property type="match status" value="1"/>
</dbReference>
<feature type="transmembrane region" description="Helical" evidence="8">
    <location>
        <begin position="599"/>
        <end position="623"/>
    </location>
</feature>
<evidence type="ECO:0000256" key="6">
    <source>
        <dbReference type="ARBA" id="ARBA00022679"/>
    </source>
</evidence>
<evidence type="ECO:0000256" key="4">
    <source>
        <dbReference type="ARBA" id="ARBA00020071"/>
    </source>
</evidence>
<dbReference type="InterPro" id="IPR029070">
    <property type="entry name" value="Chitinase_insertion_sf"/>
</dbReference>
<dbReference type="SUPFAM" id="SSF53448">
    <property type="entry name" value="Nucleotide-diphospho-sugar transferases"/>
    <property type="match status" value="1"/>
</dbReference>
<keyword evidence="8" id="KW-0812">Transmembrane</keyword>
<dbReference type="CDD" id="cd10962">
    <property type="entry name" value="CE4_GT2-like"/>
    <property type="match status" value="1"/>
</dbReference>
<dbReference type="EMBL" id="JBFNXX010000032">
    <property type="protein sequence ID" value="MEW9922133.1"/>
    <property type="molecule type" value="Genomic_DNA"/>
</dbReference>
<protein>
    <recommendedName>
        <fullName evidence="4">Chitooligosaccharide deacetylase</fullName>
    </recommendedName>
    <alternativeName>
        <fullName evidence="7">Nodulation protein B</fullName>
    </alternativeName>
</protein>
<evidence type="ECO:0000256" key="2">
    <source>
        <dbReference type="ARBA" id="ARBA00006739"/>
    </source>
</evidence>
<keyword evidence="11" id="KW-1185">Reference proteome</keyword>
<dbReference type="InterPro" id="IPR017853">
    <property type="entry name" value="GH"/>
</dbReference>